<sequence length="102" mass="11939">MECSSWDMIKLAKEKLEMLETQYPNRFDYLKQELESFISLHESKHFLPETNFPCSSSASAPATQASTSRKWKRKKENRVDSVLERAKLCLVKIQKLKSSFLH</sequence>
<proteinExistence type="predicted"/>
<reference evidence="2 3" key="1">
    <citation type="journal article" date="2020" name="Nat. Commun.">
        <title>Genome of Tripterygium wilfordii and identification of cytochrome P450 involved in triptolide biosynthesis.</title>
        <authorList>
            <person name="Tu L."/>
            <person name="Su P."/>
            <person name="Zhang Z."/>
            <person name="Gao L."/>
            <person name="Wang J."/>
            <person name="Hu T."/>
            <person name="Zhou J."/>
            <person name="Zhang Y."/>
            <person name="Zhao Y."/>
            <person name="Liu Y."/>
            <person name="Song Y."/>
            <person name="Tong Y."/>
            <person name="Lu Y."/>
            <person name="Yang J."/>
            <person name="Xu C."/>
            <person name="Jia M."/>
            <person name="Peters R.J."/>
            <person name="Huang L."/>
            <person name="Gao W."/>
        </authorList>
    </citation>
    <scope>NUCLEOTIDE SEQUENCE [LARGE SCALE GENOMIC DNA]</scope>
    <source>
        <strain evidence="3">cv. XIE 37</strain>
        <tissue evidence="2">Leaf</tissue>
    </source>
</reference>
<evidence type="ECO:0000313" key="2">
    <source>
        <dbReference type="EMBL" id="KAF5749604.1"/>
    </source>
</evidence>
<feature type="region of interest" description="Disordered" evidence="1">
    <location>
        <begin position="54"/>
        <end position="73"/>
    </location>
</feature>
<evidence type="ECO:0000256" key="1">
    <source>
        <dbReference type="SAM" id="MobiDB-lite"/>
    </source>
</evidence>
<keyword evidence="3" id="KW-1185">Reference proteome</keyword>
<dbReference type="AlphaFoldDB" id="A0A7J7DTX4"/>
<organism evidence="2 3">
    <name type="scientific">Tripterygium wilfordii</name>
    <name type="common">Thunder God vine</name>
    <dbReference type="NCBI Taxonomy" id="458696"/>
    <lineage>
        <taxon>Eukaryota</taxon>
        <taxon>Viridiplantae</taxon>
        <taxon>Streptophyta</taxon>
        <taxon>Embryophyta</taxon>
        <taxon>Tracheophyta</taxon>
        <taxon>Spermatophyta</taxon>
        <taxon>Magnoliopsida</taxon>
        <taxon>eudicotyledons</taxon>
        <taxon>Gunneridae</taxon>
        <taxon>Pentapetalae</taxon>
        <taxon>rosids</taxon>
        <taxon>fabids</taxon>
        <taxon>Celastrales</taxon>
        <taxon>Celastraceae</taxon>
        <taxon>Tripterygium</taxon>
    </lineage>
</organism>
<comment type="caution">
    <text evidence="2">The sequence shown here is derived from an EMBL/GenBank/DDBJ whole genome shotgun (WGS) entry which is preliminary data.</text>
</comment>
<dbReference type="OrthoDB" id="1708398at2759"/>
<gene>
    <name evidence="2" type="ORF">HS088_TW04G01574</name>
</gene>
<dbReference type="Proteomes" id="UP000593562">
    <property type="component" value="Unassembled WGS sequence"/>
</dbReference>
<name>A0A7J7DTX4_TRIWF</name>
<feature type="compositionally biased region" description="Low complexity" evidence="1">
    <location>
        <begin position="55"/>
        <end position="68"/>
    </location>
</feature>
<evidence type="ECO:0000313" key="3">
    <source>
        <dbReference type="Proteomes" id="UP000593562"/>
    </source>
</evidence>
<dbReference type="EMBL" id="JAAARO010000004">
    <property type="protein sequence ID" value="KAF5749604.1"/>
    <property type="molecule type" value="Genomic_DNA"/>
</dbReference>
<accession>A0A7J7DTX4</accession>
<dbReference type="InParanoid" id="A0A7J7DTX4"/>
<protein>
    <submittedName>
        <fullName evidence="2">Uncharacterized protein</fullName>
    </submittedName>
</protein>